<accession>A0A6J5RPR0</accession>
<proteinExistence type="predicted"/>
<evidence type="ECO:0000313" key="2">
    <source>
        <dbReference type="EMBL" id="CAB4199360.1"/>
    </source>
</evidence>
<evidence type="ECO:0000256" key="1">
    <source>
        <dbReference type="SAM" id="MobiDB-lite"/>
    </source>
</evidence>
<reference evidence="2" key="1">
    <citation type="submission" date="2020-05" db="EMBL/GenBank/DDBJ databases">
        <authorList>
            <person name="Chiriac C."/>
            <person name="Salcher M."/>
            <person name="Ghai R."/>
            <person name="Kavagutti S V."/>
        </authorList>
    </citation>
    <scope>NUCLEOTIDE SEQUENCE</scope>
</reference>
<protein>
    <submittedName>
        <fullName evidence="2">Uncharacterized protein</fullName>
    </submittedName>
</protein>
<dbReference type="EMBL" id="LR797280">
    <property type="protein sequence ID" value="CAB4199360.1"/>
    <property type="molecule type" value="Genomic_DNA"/>
</dbReference>
<name>A0A6J5RPR0_9CAUD</name>
<feature type="region of interest" description="Disordered" evidence="1">
    <location>
        <begin position="51"/>
        <end position="80"/>
    </location>
</feature>
<gene>
    <name evidence="2" type="ORF">UFOVP1333_41</name>
</gene>
<sequence>MFGFIRRLWAKLFRRRATTPLPTAAQRAEDIGVIGVIGPDSPPMPPMTPMGIDPPAPLVEASASPPKRKRRAKAPKEPNELAVDKHKKAHLLDYLDDYFAAAIRFRAVAPDDYAFFARTGCVVSSAYVNPDVTPSSITDTNYAPIFAGGIFVPADENVDTPEVARPSFLYFTRMRKPRVWPSGPIPHLLYRVVMIYRTFGDIGWDWPVEMLVTRDRAGKFSVLGEPRVSWQQLPPSAHGQRHERGGKNVAHVTFGLPSWLVDGWNERKDRPEYQGQTIHEYATRLFVMAYETYRQAAAELLVSAQKNGTRAVFALRLPDARRMFSDREMKAAATPGGRLRPIFHYVREHDRVIERETEEKVVTVREHYRGLRDFFWNGYAITISWPERSNQLYNESTTHIMAENGEEVHPRDATGWLSMRQTAKRVAEAVFRYDERKRG</sequence>
<organism evidence="2">
    <name type="scientific">uncultured Caudovirales phage</name>
    <dbReference type="NCBI Taxonomy" id="2100421"/>
    <lineage>
        <taxon>Viruses</taxon>
        <taxon>Duplodnaviria</taxon>
        <taxon>Heunggongvirae</taxon>
        <taxon>Uroviricota</taxon>
        <taxon>Caudoviricetes</taxon>
        <taxon>Peduoviridae</taxon>
        <taxon>Maltschvirus</taxon>
        <taxon>Maltschvirus maltsch</taxon>
    </lineage>
</organism>